<evidence type="ECO:0000256" key="7">
    <source>
        <dbReference type="ARBA" id="ARBA00023014"/>
    </source>
</evidence>
<dbReference type="InterPro" id="IPR000192">
    <property type="entry name" value="Aminotrans_V_dom"/>
</dbReference>
<reference evidence="11" key="2">
    <citation type="submission" date="2021-02" db="UniProtKB">
        <authorList>
            <consortium name="EnsemblMetazoa"/>
        </authorList>
    </citation>
    <scope>IDENTIFICATION</scope>
    <source>
        <strain evidence="11">JHB</strain>
    </source>
</reference>
<dbReference type="AlphaFoldDB" id="B0W8U7"/>
<keyword evidence="4" id="KW-0479">Metal-binding</keyword>
<keyword evidence="5" id="KW-0663">Pyridoxal phosphate</keyword>
<dbReference type="InterPro" id="IPR020578">
    <property type="entry name" value="Aminotrans_V_PyrdxlP_BS"/>
</dbReference>
<proteinExistence type="inferred from homology"/>
<keyword evidence="7" id="KW-0411">Iron-sulfur</keyword>
<dbReference type="OMA" id="VARFCKS"/>
<dbReference type="PANTHER" id="PTHR11601:SF34">
    <property type="entry name" value="CYSTEINE DESULFURASE"/>
    <property type="match status" value="1"/>
</dbReference>
<keyword evidence="6" id="KW-0408">Iron</keyword>
<dbReference type="GO" id="GO:0005634">
    <property type="term" value="C:nucleus"/>
    <property type="evidence" value="ECO:0007669"/>
    <property type="project" value="TreeGrafter"/>
</dbReference>
<dbReference type="FunCoup" id="B0W8U7">
    <property type="interactions" value="1637"/>
</dbReference>
<feature type="domain" description="Aminotransferase class V" evidence="9">
    <location>
        <begin position="89"/>
        <end position="309"/>
    </location>
</feature>
<evidence type="ECO:0000313" key="11">
    <source>
        <dbReference type="EnsemblMetazoa" id="CPIJ003522-PA"/>
    </source>
</evidence>
<dbReference type="KEGG" id="cqu:CpipJ_CPIJ003522"/>
<dbReference type="Proteomes" id="UP000002320">
    <property type="component" value="Unassembled WGS sequence"/>
</dbReference>
<dbReference type="InterPro" id="IPR015421">
    <property type="entry name" value="PyrdxlP-dep_Trfase_major"/>
</dbReference>
<dbReference type="GO" id="GO:0005829">
    <property type="term" value="C:cytosol"/>
    <property type="evidence" value="ECO:0007669"/>
    <property type="project" value="TreeGrafter"/>
</dbReference>
<dbReference type="OrthoDB" id="10250117at2759"/>
<evidence type="ECO:0000256" key="6">
    <source>
        <dbReference type="ARBA" id="ARBA00023004"/>
    </source>
</evidence>
<dbReference type="Pfam" id="PF00266">
    <property type="entry name" value="Aminotran_5"/>
    <property type="match status" value="1"/>
</dbReference>
<gene>
    <name evidence="11" type="primary">6034894</name>
    <name evidence="10" type="ORF">CpipJ_CPIJ003522</name>
</gene>
<evidence type="ECO:0000259" key="9">
    <source>
        <dbReference type="Pfam" id="PF00266"/>
    </source>
</evidence>
<dbReference type="EC" id="2.8.1.7" evidence="3"/>
<dbReference type="GO" id="GO:0051536">
    <property type="term" value="F:iron-sulfur cluster binding"/>
    <property type="evidence" value="ECO:0007669"/>
    <property type="project" value="UniProtKB-KW"/>
</dbReference>
<dbReference type="VEuPathDB" id="VectorBase:CPIJ003522"/>
<keyword evidence="12" id="KW-1185">Reference proteome</keyword>
<dbReference type="GO" id="GO:0046872">
    <property type="term" value="F:metal ion binding"/>
    <property type="evidence" value="ECO:0007669"/>
    <property type="project" value="UniProtKB-KW"/>
</dbReference>
<dbReference type="PANTHER" id="PTHR11601">
    <property type="entry name" value="CYSTEINE DESULFURYLASE FAMILY MEMBER"/>
    <property type="match status" value="1"/>
</dbReference>
<dbReference type="STRING" id="7176.B0W8U7"/>
<evidence type="ECO:0000313" key="12">
    <source>
        <dbReference type="Proteomes" id="UP000002320"/>
    </source>
</evidence>
<dbReference type="Gene3D" id="3.90.1150.10">
    <property type="entry name" value="Aspartate Aminotransferase, domain 1"/>
    <property type="match status" value="1"/>
</dbReference>
<dbReference type="GO" id="GO:0016226">
    <property type="term" value="P:iron-sulfur cluster assembly"/>
    <property type="evidence" value="ECO:0007669"/>
    <property type="project" value="TreeGrafter"/>
</dbReference>
<name>B0W8U7_CULQU</name>
<dbReference type="GO" id="GO:0031071">
    <property type="term" value="F:cysteine desulfurase activity"/>
    <property type="evidence" value="ECO:0007669"/>
    <property type="project" value="UniProtKB-EC"/>
</dbReference>
<evidence type="ECO:0000256" key="1">
    <source>
        <dbReference type="ARBA" id="ARBA00001933"/>
    </source>
</evidence>
<sequence length="345" mass="38003">MLSVSRKMVDTVSRQVLHSRALLLVGGSRAGLVKRRSFASEKKFSIQDEIIDGRPLYLDAQATTSMLPNCALQLLHKVRLQSSGCSRLEVFTVNNEIGVKQPIADIGKLCKSKKVFFHTDAAQAVGKVPIDVNKMNIDLMSISGHKLYGPKGVGALYVRRRPRVRVEAIQSGGGQERGIRSGTVPTPLAVGLGAACEIASREMEYDHKWMEFLSKRLMDKIFAALPQVIRNGDPVHSYPGCINLSFAYVEGESLLMALKDVALSSGSACTSASLEPSYVLRAIGADEDLAHSSIRFGIGRFTTIEEVDYTADKCIKHVTRLREMSPLWEMVQEGIDIKTIQWSQH</sequence>
<dbReference type="SUPFAM" id="SSF53383">
    <property type="entry name" value="PLP-dependent transferases"/>
    <property type="match status" value="1"/>
</dbReference>
<evidence type="ECO:0000256" key="8">
    <source>
        <dbReference type="RuleBase" id="RU004504"/>
    </source>
</evidence>
<accession>B0W8U7</accession>
<reference evidence="10" key="1">
    <citation type="submission" date="2007-03" db="EMBL/GenBank/DDBJ databases">
        <title>Annotation of Culex pipiens quinquefasciatus.</title>
        <authorList>
            <consortium name="The Broad Institute Genome Sequencing Platform"/>
            <person name="Atkinson P.W."/>
            <person name="Hemingway J."/>
            <person name="Christensen B.M."/>
            <person name="Higgs S."/>
            <person name="Kodira C."/>
            <person name="Hannick L."/>
            <person name="Megy K."/>
            <person name="O'Leary S."/>
            <person name="Pearson M."/>
            <person name="Haas B.J."/>
            <person name="Mauceli E."/>
            <person name="Wortman J.R."/>
            <person name="Lee N.H."/>
            <person name="Guigo R."/>
            <person name="Stanke M."/>
            <person name="Alvarado L."/>
            <person name="Amedeo P."/>
            <person name="Antoine C.H."/>
            <person name="Arensburger P."/>
            <person name="Bidwell S.L."/>
            <person name="Crawford M."/>
            <person name="Camaro F."/>
            <person name="Devon K."/>
            <person name="Engels R."/>
            <person name="Hammond M."/>
            <person name="Howarth C."/>
            <person name="Koehrsen M."/>
            <person name="Lawson D."/>
            <person name="Montgomery P."/>
            <person name="Nene V."/>
            <person name="Nusbaum C."/>
            <person name="Puiu D."/>
            <person name="Romero-Severson J."/>
            <person name="Severson D.W."/>
            <person name="Shumway M."/>
            <person name="Sisk P."/>
            <person name="Stolte C."/>
            <person name="Zeng Q."/>
            <person name="Eisenstadt E."/>
            <person name="Fraser-Liggett C."/>
            <person name="Strausberg R."/>
            <person name="Galagan J."/>
            <person name="Birren B."/>
            <person name="Collins F.H."/>
        </authorList>
    </citation>
    <scope>NUCLEOTIDE SEQUENCE [LARGE SCALE GENOMIC DNA]</scope>
    <source>
        <strain evidence="10">JHB</strain>
    </source>
</reference>
<dbReference type="EMBL" id="DS231860">
    <property type="protein sequence ID" value="EDS39326.1"/>
    <property type="molecule type" value="Genomic_DNA"/>
</dbReference>
<dbReference type="InterPro" id="IPR015422">
    <property type="entry name" value="PyrdxlP-dep_Trfase_small"/>
</dbReference>
<dbReference type="FunFam" id="3.90.1150.10:FF:000002">
    <property type="entry name" value="Cysteine desulfurase IscS"/>
    <property type="match status" value="1"/>
</dbReference>
<comment type="cofactor">
    <cofactor evidence="1 8">
        <name>pyridoxal 5'-phosphate</name>
        <dbReference type="ChEBI" id="CHEBI:597326"/>
    </cofactor>
</comment>
<evidence type="ECO:0000256" key="2">
    <source>
        <dbReference type="ARBA" id="ARBA00006490"/>
    </source>
</evidence>
<evidence type="ECO:0000256" key="4">
    <source>
        <dbReference type="ARBA" id="ARBA00022723"/>
    </source>
</evidence>
<dbReference type="HOGENOM" id="CLU_003433_1_0_1"/>
<dbReference type="VEuPathDB" id="VectorBase:CQUJHB017940"/>
<organism>
    <name type="scientific">Culex quinquefasciatus</name>
    <name type="common">Southern house mosquito</name>
    <name type="synonym">Culex pungens</name>
    <dbReference type="NCBI Taxonomy" id="7176"/>
    <lineage>
        <taxon>Eukaryota</taxon>
        <taxon>Metazoa</taxon>
        <taxon>Ecdysozoa</taxon>
        <taxon>Arthropoda</taxon>
        <taxon>Hexapoda</taxon>
        <taxon>Insecta</taxon>
        <taxon>Pterygota</taxon>
        <taxon>Neoptera</taxon>
        <taxon>Endopterygota</taxon>
        <taxon>Diptera</taxon>
        <taxon>Nematocera</taxon>
        <taxon>Culicoidea</taxon>
        <taxon>Culicidae</taxon>
        <taxon>Culicinae</taxon>
        <taxon>Culicini</taxon>
        <taxon>Culex</taxon>
        <taxon>Culex</taxon>
    </lineage>
</organism>
<protein>
    <recommendedName>
        <fullName evidence="3">cysteine desulfurase</fullName>
        <ecNumber evidence="3">2.8.1.7</ecNumber>
    </recommendedName>
</protein>
<dbReference type="Gene3D" id="3.40.640.10">
    <property type="entry name" value="Type I PLP-dependent aspartate aminotransferase-like (Major domain)"/>
    <property type="match status" value="1"/>
</dbReference>
<dbReference type="PROSITE" id="PS00595">
    <property type="entry name" value="AA_TRANSFER_CLASS_5"/>
    <property type="match status" value="1"/>
</dbReference>
<dbReference type="GO" id="GO:0005739">
    <property type="term" value="C:mitochondrion"/>
    <property type="evidence" value="ECO:0007669"/>
    <property type="project" value="TreeGrafter"/>
</dbReference>
<evidence type="ECO:0000256" key="5">
    <source>
        <dbReference type="ARBA" id="ARBA00022898"/>
    </source>
</evidence>
<dbReference type="InParanoid" id="B0W8U7"/>
<dbReference type="eggNOG" id="KOG1549">
    <property type="taxonomic scope" value="Eukaryota"/>
</dbReference>
<dbReference type="EnsemblMetazoa" id="CPIJ003522-RA">
    <property type="protein sequence ID" value="CPIJ003522-PA"/>
    <property type="gene ID" value="CPIJ003522"/>
</dbReference>
<evidence type="ECO:0000256" key="3">
    <source>
        <dbReference type="ARBA" id="ARBA00012239"/>
    </source>
</evidence>
<comment type="similarity">
    <text evidence="2">Belongs to the class-V pyridoxal-phosphate-dependent aminotransferase family. NifS/IscS subfamily.</text>
</comment>
<evidence type="ECO:0000313" key="10">
    <source>
        <dbReference type="EMBL" id="EDS39326.1"/>
    </source>
</evidence>
<dbReference type="InterPro" id="IPR015424">
    <property type="entry name" value="PyrdxlP-dep_Trfase"/>
</dbReference>